<proteinExistence type="predicted"/>
<keyword evidence="3" id="KW-1003">Cell membrane</keyword>
<evidence type="ECO:0000256" key="2">
    <source>
        <dbReference type="ARBA" id="ARBA00022448"/>
    </source>
</evidence>
<evidence type="ECO:0000256" key="4">
    <source>
        <dbReference type="ARBA" id="ARBA00022692"/>
    </source>
</evidence>
<sequence length="415" mass="44774">MLKKLWFKVIVGMILGLILGLFLSPSAFAMVDEKLSFMLAPWIALIGNIFLALIKMIVIPLVVSSIILGIVSAQSVETLKKLGFFIFPYFILTTLVAVFLGIINTTIINPGSYVSKEVISQMSVANTQVAKTIQNISIPDMIVDLIPVSVAKAELAGNILAFVVLAIFVGVALLNLKEEESKPLVDLSKSIQAFSMKIVEWAMKLAPYAVFGLICNITIKIGFQAISSMFMYILTVLFGLILLLCFYLIIVYLSSNMKPFQFLGKIKEVQLMAFSTSSSAAVMPLSINTAETKLNIPPTISKFVIPLGATINMDGTALYQVSAAVFLTQIFGIDLSFFELVILALTTVGASIGTPSTPGVGIVILATILQSIGVPLEGIALILGVDRILDMCRTTINVTGDLTASLFMKRVLGIK</sequence>
<keyword evidence="5 7" id="KW-1133">Transmembrane helix</keyword>
<dbReference type="Gene3D" id="1.10.3860.10">
    <property type="entry name" value="Sodium:dicarboxylate symporter"/>
    <property type="match status" value="1"/>
</dbReference>
<dbReference type="GO" id="GO:0015293">
    <property type="term" value="F:symporter activity"/>
    <property type="evidence" value="ECO:0007669"/>
    <property type="project" value="UniProtKB-KW"/>
</dbReference>
<gene>
    <name evidence="8" type="ORF">ADFLV_2304</name>
</gene>
<evidence type="ECO:0000256" key="6">
    <source>
        <dbReference type="ARBA" id="ARBA00023136"/>
    </source>
</evidence>
<comment type="subcellular location">
    <subcellularLocation>
        <location evidence="1">Cell membrane</location>
        <topology evidence="1">Multi-pass membrane protein</topology>
    </subcellularLocation>
</comment>
<dbReference type="RefSeq" id="WP_129011946.1">
    <property type="nucleotide sequence ID" value="NZ_CP053835.1"/>
</dbReference>
<keyword evidence="9" id="KW-1185">Reference proteome</keyword>
<dbReference type="EMBL" id="CP053835">
    <property type="protein sequence ID" value="QKF78310.1"/>
    <property type="molecule type" value="Genomic_DNA"/>
</dbReference>
<organism evidence="8 9">
    <name type="scientific">Arcobacter defluvii</name>
    <dbReference type="NCBI Taxonomy" id="873191"/>
    <lineage>
        <taxon>Bacteria</taxon>
        <taxon>Pseudomonadati</taxon>
        <taxon>Campylobacterota</taxon>
        <taxon>Epsilonproteobacteria</taxon>
        <taxon>Campylobacterales</taxon>
        <taxon>Arcobacteraceae</taxon>
        <taxon>Arcobacter</taxon>
    </lineage>
</organism>
<evidence type="ECO:0000256" key="7">
    <source>
        <dbReference type="SAM" id="Phobius"/>
    </source>
</evidence>
<evidence type="ECO:0000256" key="5">
    <source>
        <dbReference type="ARBA" id="ARBA00022989"/>
    </source>
</evidence>
<dbReference type="PANTHER" id="PTHR42865:SF7">
    <property type="entry name" value="PROTON_GLUTAMATE-ASPARTATE SYMPORTER"/>
    <property type="match status" value="1"/>
</dbReference>
<evidence type="ECO:0000256" key="3">
    <source>
        <dbReference type="ARBA" id="ARBA00022475"/>
    </source>
</evidence>
<dbReference type="GO" id="GO:0005886">
    <property type="term" value="C:plasma membrane"/>
    <property type="evidence" value="ECO:0007669"/>
    <property type="project" value="UniProtKB-SubCell"/>
</dbReference>
<dbReference type="Pfam" id="PF00375">
    <property type="entry name" value="SDF"/>
    <property type="match status" value="1"/>
</dbReference>
<feature type="transmembrane region" description="Helical" evidence="7">
    <location>
        <begin position="39"/>
        <end position="70"/>
    </location>
</feature>
<feature type="transmembrane region" description="Helical" evidence="7">
    <location>
        <begin position="229"/>
        <end position="253"/>
    </location>
</feature>
<feature type="transmembrane region" description="Helical" evidence="7">
    <location>
        <begin position="155"/>
        <end position="174"/>
    </location>
</feature>
<dbReference type="AlphaFoldDB" id="A0AAE7BF22"/>
<dbReference type="InterPro" id="IPR001991">
    <property type="entry name" value="Na-dicarboxylate_symporter"/>
</dbReference>
<dbReference type="Proteomes" id="UP000503313">
    <property type="component" value="Chromosome"/>
</dbReference>
<evidence type="ECO:0000256" key="1">
    <source>
        <dbReference type="ARBA" id="ARBA00004651"/>
    </source>
</evidence>
<dbReference type="GO" id="GO:0006835">
    <property type="term" value="P:dicarboxylic acid transport"/>
    <property type="evidence" value="ECO:0007669"/>
    <property type="project" value="TreeGrafter"/>
</dbReference>
<feature type="transmembrane region" description="Helical" evidence="7">
    <location>
        <begin position="205"/>
        <end position="223"/>
    </location>
</feature>
<evidence type="ECO:0000313" key="8">
    <source>
        <dbReference type="EMBL" id="QKF78310.1"/>
    </source>
</evidence>
<feature type="transmembrane region" description="Helical" evidence="7">
    <location>
        <begin position="335"/>
        <end position="354"/>
    </location>
</feature>
<dbReference type="InterPro" id="IPR036458">
    <property type="entry name" value="Na:dicarbo_symporter_sf"/>
</dbReference>
<keyword evidence="2" id="KW-0813">Transport</keyword>
<name>A0AAE7BF22_9BACT</name>
<dbReference type="SUPFAM" id="SSF118215">
    <property type="entry name" value="Proton glutamate symport protein"/>
    <property type="match status" value="1"/>
</dbReference>
<protein>
    <submittedName>
        <fullName evidence="8">Sodium:dicarboxylate symporter, SDF family</fullName>
    </submittedName>
</protein>
<keyword evidence="6 7" id="KW-0472">Membrane</keyword>
<dbReference type="KEGG" id="adz:ADFLV_2304"/>
<feature type="transmembrane region" description="Helical" evidence="7">
    <location>
        <begin position="360"/>
        <end position="383"/>
    </location>
</feature>
<dbReference type="PRINTS" id="PR00173">
    <property type="entry name" value="EDTRNSPORT"/>
</dbReference>
<feature type="transmembrane region" description="Helical" evidence="7">
    <location>
        <begin position="82"/>
        <end position="103"/>
    </location>
</feature>
<reference evidence="8 9" key="1">
    <citation type="submission" date="2020-05" db="EMBL/GenBank/DDBJ databases">
        <title>Complete genome sequencing of Campylobacter and Arcobacter type strains.</title>
        <authorList>
            <person name="Miller W.G."/>
            <person name="Yee E."/>
        </authorList>
    </citation>
    <scope>NUCLEOTIDE SEQUENCE [LARGE SCALE GENOMIC DNA]</scope>
    <source>
        <strain evidence="8 9">LMG 25694</strain>
    </source>
</reference>
<evidence type="ECO:0000313" key="9">
    <source>
        <dbReference type="Proteomes" id="UP000503313"/>
    </source>
</evidence>
<keyword evidence="4 7" id="KW-0812">Transmembrane</keyword>
<dbReference type="PANTHER" id="PTHR42865">
    <property type="entry name" value="PROTON/GLUTAMATE-ASPARTATE SYMPORTER"/>
    <property type="match status" value="1"/>
</dbReference>
<accession>A0AAE7BF22</accession>